<accession>A0AAJ6AZZ3</accession>
<dbReference type="Pfam" id="PF04365">
    <property type="entry name" value="BrnT_toxin"/>
    <property type="match status" value="1"/>
</dbReference>
<reference evidence="1" key="1">
    <citation type="submission" date="2023-03" db="EMBL/GenBank/DDBJ databases">
        <title>Andean soil-derived lignocellulolytic bacterial consortium as a source of novel taxa and putative plastic-active enzymes.</title>
        <authorList>
            <person name="Diaz-Garcia L."/>
            <person name="Chuvochina M."/>
            <person name="Feuerriegel G."/>
            <person name="Bunk B."/>
            <person name="Sproer C."/>
            <person name="Streit W.R."/>
            <person name="Rodriguez L.M."/>
            <person name="Overmann J."/>
            <person name="Jimenez D.J."/>
        </authorList>
    </citation>
    <scope>NUCLEOTIDE SEQUENCE</scope>
    <source>
        <strain evidence="1">MAG 4196</strain>
    </source>
</reference>
<evidence type="ECO:0000313" key="1">
    <source>
        <dbReference type="EMBL" id="WEK04326.1"/>
    </source>
</evidence>
<name>A0AAJ6AZZ3_9HYPH</name>
<dbReference type="Proteomes" id="UP001217476">
    <property type="component" value="Chromosome"/>
</dbReference>
<evidence type="ECO:0000313" key="2">
    <source>
        <dbReference type="Proteomes" id="UP001217476"/>
    </source>
</evidence>
<proteinExistence type="predicted"/>
<dbReference type="Gene3D" id="3.10.450.530">
    <property type="entry name" value="Ribonuclease toxin, BrnT, of type II toxin-antitoxin system"/>
    <property type="match status" value="1"/>
</dbReference>
<dbReference type="InterPro" id="IPR038573">
    <property type="entry name" value="BrnT_sf"/>
</dbReference>
<organism evidence="1 2">
    <name type="scientific">Candidatus Devosia phytovorans</name>
    <dbReference type="NCBI Taxonomy" id="3121372"/>
    <lineage>
        <taxon>Bacteria</taxon>
        <taxon>Pseudomonadati</taxon>
        <taxon>Pseudomonadota</taxon>
        <taxon>Alphaproteobacteria</taxon>
        <taxon>Hyphomicrobiales</taxon>
        <taxon>Devosiaceae</taxon>
        <taxon>Devosia</taxon>
    </lineage>
</organism>
<sequence length="91" mass="10887">MDFEWNEAKNATNRMKHHVDFSLVHVFDWDNAIVEPDTRFDYGEERFLARGYALDGVGYSIVFTFRGPVVRIISIREFNKKEERRYGRQPE</sequence>
<dbReference type="InterPro" id="IPR007460">
    <property type="entry name" value="BrnT_toxin"/>
</dbReference>
<dbReference type="EMBL" id="CP119312">
    <property type="protein sequence ID" value="WEK04326.1"/>
    <property type="molecule type" value="Genomic_DNA"/>
</dbReference>
<protein>
    <submittedName>
        <fullName evidence="1">BrnT family toxin</fullName>
    </submittedName>
</protein>
<dbReference type="AlphaFoldDB" id="A0AAJ6AZZ3"/>
<gene>
    <name evidence="1" type="ORF">P0Y65_19445</name>
</gene>